<dbReference type="NCBIfam" id="TIGR00945">
    <property type="entry name" value="tatC"/>
    <property type="match status" value="1"/>
</dbReference>
<name>A0A382G216_9ZZZZ</name>
<evidence type="ECO:0000256" key="3">
    <source>
        <dbReference type="ARBA" id="ARBA00022989"/>
    </source>
</evidence>
<feature type="region of interest" description="Disordered" evidence="5">
    <location>
        <begin position="261"/>
        <end position="304"/>
    </location>
</feature>
<dbReference type="Pfam" id="PF00902">
    <property type="entry name" value="TatC"/>
    <property type="match status" value="1"/>
</dbReference>
<accession>A0A382G216</accession>
<reference evidence="7" key="1">
    <citation type="submission" date="2018-05" db="EMBL/GenBank/DDBJ databases">
        <authorList>
            <person name="Lanie J.A."/>
            <person name="Ng W.-L."/>
            <person name="Kazmierczak K.M."/>
            <person name="Andrzejewski T.M."/>
            <person name="Davidsen T.M."/>
            <person name="Wayne K.J."/>
            <person name="Tettelin H."/>
            <person name="Glass J.I."/>
            <person name="Rusch D."/>
            <person name="Podicherti R."/>
            <person name="Tsui H.-C.T."/>
            <person name="Winkler M.E."/>
        </authorList>
    </citation>
    <scope>NUCLEOTIDE SEQUENCE</scope>
</reference>
<evidence type="ECO:0000256" key="2">
    <source>
        <dbReference type="ARBA" id="ARBA00022692"/>
    </source>
</evidence>
<evidence type="ECO:0000256" key="1">
    <source>
        <dbReference type="ARBA" id="ARBA00004141"/>
    </source>
</evidence>
<feature type="non-terminal residue" evidence="7">
    <location>
        <position position="1"/>
    </location>
</feature>
<feature type="transmembrane region" description="Helical" evidence="6">
    <location>
        <begin position="29"/>
        <end position="47"/>
    </location>
</feature>
<protein>
    <recommendedName>
        <fullName evidence="8">Twin-arginine translocase subunit TatC</fullName>
    </recommendedName>
</protein>
<dbReference type="GO" id="GO:0065002">
    <property type="term" value="P:intracellular protein transmembrane transport"/>
    <property type="evidence" value="ECO:0007669"/>
    <property type="project" value="TreeGrafter"/>
</dbReference>
<feature type="transmembrane region" description="Helical" evidence="6">
    <location>
        <begin position="180"/>
        <end position="202"/>
    </location>
</feature>
<dbReference type="InterPro" id="IPR002033">
    <property type="entry name" value="TatC"/>
</dbReference>
<gene>
    <name evidence="7" type="ORF">METZ01_LOCUS221467</name>
</gene>
<evidence type="ECO:0000256" key="5">
    <source>
        <dbReference type="SAM" id="MobiDB-lite"/>
    </source>
</evidence>
<dbReference type="AlphaFoldDB" id="A0A382G216"/>
<sequence>VSTFHDPDENELGPKAPLIEHLIEFRNRLMYSMIALLVCFIASYIVAEDIYAFLVRPLAQIYADLGVENPRMIYTALHEAFFTYLKLAFWAAVFLSFPMMAIQVYMFIAPGLYKNERGAFLPFLVATPVLFTAGATLVYSFIFPLAWRFFLGFQTSAIDGGLAIELEAKVNEYLSLVLKLMFAFGFAFQLPVALTLMARAGLVTSKGLAEKRKYSMVIAFIAAAILTPPDIISQIGLGVPILALYEISIILARMVEKKRAKKEKEEEEQLNQALGRSDGEGEEAQSTDPENGDDFDDTDFNDTR</sequence>
<dbReference type="PANTHER" id="PTHR30371">
    <property type="entry name" value="SEC-INDEPENDENT PROTEIN TRANSLOCASE PROTEIN TATC"/>
    <property type="match status" value="1"/>
</dbReference>
<comment type="subcellular location">
    <subcellularLocation>
        <location evidence="1">Membrane</location>
        <topology evidence="1">Multi-pass membrane protein</topology>
    </subcellularLocation>
</comment>
<organism evidence="7">
    <name type="scientific">marine metagenome</name>
    <dbReference type="NCBI Taxonomy" id="408172"/>
    <lineage>
        <taxon>unclassified sequences</taxon>
        <taxon>metagenomes</taxon>
        <taxon>ecological metagenomes</taxon>
    </lineage>
</organism>
<dbReference type="PROSITE" id="PS01218">
    <property type="entry name" value="TATC"/>
    <property type="match status" value="1"/>
</dbReference>
<dbReference type="GO" id="GO:0043953">
    <property type="term" value="P:protein transport by the Tat complex"/>
    <property type="evidence" value="ECO:0007669"/>
    <property type="project" value="TreeGrafter"/>
</dbReference>
<feature type="transmembrane region" description="Helical" evidence="6">
    <location>
        <begin position="120"/>
        <end position="142"/>
    </location>
</feature>
<feature type="compositionally biased region" description="Acidic residues" evidence="5">
    <location>
        <begin position="280"/>
        <end position="304"/>
    </location>
</feature>
<evidence type="ECO:0000256" key="6">
    <source>
        <dbReference type="SAM" id="Phobius"/>
    </source>
</evidence>
<proteinExistence type="inferred from homology"/>
<dbReference type="GO" id="GO:0009977">
    <property type="term" value="F:proton motive force dependent protein transmembrane transporter activity"/>
    <property type="evidence" value="ECO:0007669"/>
    <property type="project" value="TreeGrafter"/>
</dbReference>
<dbReference type="InterPro" id="IPR019820">
    <property type="entry name" value="Sec-indep_translocase_CS"/>
</dbReference>
<keyword evidence="3 6" id="KW-1133">Transmembrane helix</keyword>
<evidence type="ECO:0000313" key="7">
    <source>
        <dbReference type="EMBL" id="SVB68613.1"/>
    </source>
</evidence>
<feature type="transmembrane region" description="Helical" evidence="6">
    <location>
        <begin position="87"/>
        <end position="108"/>
    </location>
</feature>
<dbReference type="PANTHER" id="PTHR30371:SF0">
    <property type="entry name" value="SEC-INDEPENDENT PROTEIN TRANSLOCASE PROTEIN TATC, CHLOROPLASTIC-RELATED"/>
    <property type="match status" value="1"/>
</dbReference>
<dbReference type="GO" id="GO:0033281">
    <property type="term" value="C:TAT protein transport complex"/>
    <property type="evidence" value="ECO:0007669"/>
    <property type="project" value="TreeGrafter"/>
</dbReference>
<dbReference type="EMBL" id="UINC01052829">
    <property type="protein sequence ID" value="SVB68613.1"/>
    <property type="molecule type" value="Genomic_DNA"/>
</dbReference>
<dbReference type="PRINTS" id="PR01840">
    <property type="entry name" value="TATCFAMILY"/>
</dbReference>
<dbReference type="HAMAP" id="MF_00902">
    <property type="entry name" value="TatC"/>
    <property type="match status" value="1"/>
</dbReference>
<keyword evidence="4 6" id="KW-0472">Membrane</keyword>
<evidence type="ECO:0008006" key="8">
    <source>
        <dbReference type="Google" id="ProtNLM"/>
    </source>
</evidence>
<feature type="transmembrane region" description="Helical" evidence="6">
    <location>
        <begin position="237"/>
        <end position="255"/>
    </location>
</feature>
<feature type="transmembrane region" description="Helical" evidence="6">
    <location>
        <begin position="214"/>
        <end position="231"/>
    </location>
</feature>
<keyword evidence="2 6" id="KW-0812">Transmembrane</keyword>
<evidence type="ECO:0000256" key="4">
    <source>
        <dbReference type="ARBA" id="ARBA00023136"/>
    </source>
</evidence>